<dbReference type="InterPro" id="IPR052027">
    <property type="entry name" value="PspC"/>
</dbReference>
<dbReference type="Proteomes" id="UP000316541">
    <property type="component" value="Unassembled WGS sequence"/>
</dbReference>
<feature type="region of interest" description="Disordered" evidence="6">
    <location>
        <begin position="127"/>
        <end position="177"/>
    </location>
</feature>
<reference evidence="9 10" key="1">
    <citation type="submission" date="2019-07" db="EMBL/GenBank/DDBJ databases">
        <title>Microbispora hainanensis DSM 45428.</title>
        <authorList>
            <person name="Thawai C."/>
        </authorList>
    </citation>
    <scope>NUCLEOTIDE SEQUENCE [LARGE SCALE GENOMIC DNA]</scope>
    <source>
        <strain evidence="9 10">DSM 45428</strain>
    </source>
</reference>
<evidence type="ECO:0000256" key="6">
    <source>
        <dbReference type="SAM" id="MobiDB-lite"/>
    </source>
</evidence>
<dbReference type="AlphaFoldDB" id="A0A544XY83"/>
<dbReference type="EMBL" id="VIRM01000087">
    <property type="protein sequence ID" value="TQS09404.1"/>
    <property type="molecule type" value="Genomic_DNA"/>
</dbReference>
<organism evidence="9 10">
    <name type="scientific">Microbispora hainanensis</name>
    <dbReference type="NCBI Taxonomy" id="568844"/>
    <lineage>
        <taxon>Bacteria</taxon>
        <taxon>Bacillati</taxon>
        <taxon>Actinomycetota</taxon>
        <taxon>Actinomycetes</taxon>
        <taxon>Streptosporangiales</taxon>
        <taxon>Streptosporangiaceae</taxon>
        <taxon>Microbispora</taxon>
    </lineage>
</organism>
<dbReference type="GO" id="GO:0005886">
    <property type="term" value="C:plasma membrane"/>
    <property type="evidence" value="ECO:0007669"/>
    <property type="project" value="UniProtKB-SubCell"/>
</dbReference>
<feature type="transmembrane region" description="Helical" evidence="7">
    <location>
        <begin position="68"/>
        <end position="94"/>
    </location>
</feature>
<comment type="caution">
    <text evidence="9">The sequence shown here is derived from an EMBL/GenBank/DDBJ whole genome shotgun (WGS) entry which is preliminary data.</text>
</comment>
<dbReference type="PANTHER" id="PTHR33885:SF3">
    <property type="entry name" value="PHAGE SHOCK PROTEIN C"/>
    <property type="match status" value="1"/>
</dbReference>
<evidence type="ECO:0000259" key="8">
    <source>
        <dbReference type="Pfam" id="PF04024"/>
    </source>
</evidence>
<evidence type="ECO:0000256" key="4">
    <source>
        <dbReference type="ARBA" id="ARBA00022989"/>
    </source>
</evidence>
<feature type="compositionally biased region" description="Polar residues" evidence="6">
    <location>
        <begin position="167"/>
        <end position="177"/>
    </location>
</feature>
<evidence type="ECO:0000313" key="10">
    <source>
        <dbReference type="Proteomes" id="UP000316541"/>
    </source>
</evidence>
<keyword evidence="5 7" id="KW-0472">Membrane</keyword>
<protein>
    <submittedName>
        <fullName evidence="9">PspC domain-containing protein</fullName>
    </submittedName>
</protein>
<dbReference type="Pfam" id="PF04024">
    <property type="entry name" value="PspC"/>
    <property type="match status" value="1"/>
</dbReference>
<keyword evidence="3 7" id="KW-0812">Transmembrane</keyword>
<proteinExistence type="predicted"/>
<evidence type="ECO:0000256" key="2">
    <source>
        <dbReference type="ARBA" id="ARBA00022475"/>
    </source>
</evidence>
<accession>A0A544XY83</accession>
<evidence type="ECO:0000256" key="7">
    <source>
        <dbReference type="SAM" id="Phobius"/>
    </source>
</evidence>
<comment type="subcellular location">
    <subcellularLocation>
        <location evidence="1">Cell membrane</location>
        <topology evidence="1">Single-pass membrane protein</topology>
    </subcellularLocation>
</comment>
<sequence>MASGYPGPLGVGPGGIPMCVNPSERHCGGMNEMNSNGSVKQLHRTRNGRIIAGVCSGVSEYTGIDANILRLGLAVASFFGGLGVGIYAVAWLLLPEEGRNASIVQDLIDKNKDGRVWQDAKAKWDNVQQGWNQGRPTGTPYPPQAPQAPQTPQAPTYEQHPYGRPSTGDSQNQGPQA</sequence>
<feature type="compositionally biased region" description="Low complexity" evidence="6">
    <location>
        <begin position="147"/>
        <end position="156"/>
    </location>
</feature>
<evidence type="ECO:0000256" key="5">
    <source>
        <dbReference type="ARBA" id="ARBA00023136"/>
    </source>
</evidence>
<gene>
    <name evidence="9" type="ORF">FLX08_38595</name>
</gene>
<dbReference type="InterPro" id="IPR007168">
    <property type="entry name" value="Phageshock_PspC_N"/>
</dbReference>
<evidence type="ECO:0000256" key="3">
    <source>
        <dbReference type="ARBA" id="ARBA00022692"/>
    </source>
</evidence>
<dbReference type="PANTHER" id="PTHR33885">
    <property type="entry name" value="PHAGE SHOCK PROTEIN C"/>
    <property type="match status" value="1"/>
</dbReference>
<feature type="domain" description="Phage shock protein PspC N-terminal" evidence="8">
    <location>
        <begin position="40"/>
        <end position="97"/>
    </location>
</feature>
<name>A0A544XY83_9ACTN</name>
<evidence type="ECO:0000313" key="9">
    <source>
        <dbReference type="EMBL" id="TQS09404.1"/>
    </source>
</evidence>
<keyword evidence="2" id="KW-1003">Cell membrane</keyword>
<keyword evidence="4 7" id="KW-1133">Transmembrane helix</keyword>
<evidence type="ECO:0000256" key="1">
    <source>
        <dbReference type="ARBA" id="ARBA00004162"/>
    </source>
</evidence>